<evidence type="ECO:0000313" key="3">
    <source>
        <dbReference type="Proteomes" id="UP000032900"/>
    </source>
</evidence>
<dbReference type="EMBL" id="BAZW01000056">
    <property type="protein sequence ID" value="GAO31658.1"/>
    <property type="molecule type" value="Genomic_DNA"/>
</dbReference>
<evidence type="ECO:0000313" key="2">
    <source>
        <dbReference type="EMBL" id="GAO31658.1"/>
    </source>
</evidence>
<dbReference type="PANTHER" id="PTHR47561:SF1">
    <property type="entry name" value="POLYSACCHARIDE DEACETYLASE FAMILY PROTEIN (AFU_ORTHOLOGUE AFUA_6G05030)"/>
    <property type="match status" value="1"/>
</dbReference>
<organism evidence="2 3">
    <name type="scientific">Geofilum rubicundum JCM 15548</name>
    <dbReference type="NCBI Taxonomy" id="1236989"/>
    <lineage>
        <taxon>Bacteria</taxon>
        <taxon>Pseudomonadati</taxon>
        <taxon>Bacteroidota</taxon>
        <taxon>Bacteroidia</taxon>
        <taxon>Marinilabiliales</taxon>
        <taxon>Marinilabiliaceae</taxon>
        <taxon>Geofilum</taxon>
    </lineage>
</organism>
<dbReference type="Proteomes" id="UP000032900">
    <property type="component" value="Unassembled WGS sequence"/>
</dbReference>
<dbReference type="GO" id="GO:0016810">
    <property type="term" value="F:hydrolase activity, acting on carbon-nitrogen (but not peptide) bonds"/>
    <property type="evidence" value="ECO:0007669"/>
    <property type="project" value="InterPro"/>
</dbReference>
<reference evidence="2 3" key="1">
    <citation type="journal article" date="2015" name="Microbes Environ.">
        <title>Distribution and evolution of nitrogen fixation genes in the phylum bacteroidetes.</title>
        <authorList>
            <person name="Inoue J."/>
            <person name="Oshima K."/>
            <person name="Suda W."/>
            <person name="Sakamoto M."/>
            <person name="Iino T."/>
            <person name="Noda S."/>
            <person name="Hongoh Y."/>
            <person name="Hattori M."/>
            <person name="Ohkuma M."/>
        </authorList>
    </citation>
    <scope>NUCLEOTIDE SEQUENCE [LARGE SCALE GENOMIC DNA]</scope>
    <source>
        <strain evidence="2">JCM 15548</strain>
    </source>
</reference>
<name>A0A0E9M238_9BACT</name>
<dbReference type="Gene3D" id="3.20.20.370">
    <property type="entry name" value="Glycoside hydrolase/deacetylase"/>
    <property type="match status" value="1"/>
</dbReference>
<dbReference type="AlphaFoldDB" id="A0A0E9M238"/>
<dbReference type="CDD" id="cd10941">
    <property type="entry name" value="CE4_PuuE_HpPgdA_like_2"/>
    <property type="match status" value="1"/>
</dbReference>
<dbReference type="PROSITE" id="PS51677">
    <property type="entry name" value="NODB"/>
    <property type="match status" value="1"/>
</dbReference>
<dbReference type="InterPro" id="IPR011330">
    <property type="entry name" value="Glyco_hydro/deAcase_b/a-brl"/>
</dbReference>
<comment type="caution">
    <text evidence="2">The sequence shown here is derived from an EMBL/GenBank/DDBJ whole genome shotgun (WGS) entry which is preliminary data.</text>
</comment>
<proteinExistence type="predicted"/>
<evidence type="ECO:0000259" key="1">
    <source>
        <dbReference type="PROSITE" id="PS51677"/>
    </source>
</evidence>
<dbReference type="InterPro" id="IPR022560">
    <property type="entry name" value="DUF3473"/>
</dbReference>
<dbReference type="SUPFAM" id="SSF88713">
    <property type="entry name" value="Glycoside hydrolase/deacetylase"/>
    <property type="match status" value="1"/>
</dbReference>
<feature type="domain" description="NodB homology" evidence="1">
    <location>
        <begin position="11"/>
        <end position="274"/>
    </location>
</feature>
<dbReference type="Pfam" id="PF01522">
    <property type="entry name" value="Polysacc_deac_1"/>
    <property type="match status" value="1"/>
</dbReference>
<dbReference type="OrthoDB" id="9806342at2"/>
<accession>A0A0E9M238</accession>
<dbReference type="GO" id="GO:0005975">
    <property type="term" value="P:carbohydrate metabolic process"/>
    <property type="evidence" value="ECO:0007669"/>
    <property type="project" value="InterPro"/>
</dbReference>
<dbReference type="InterPro" id="IPR002509">
    <property type="entry name" value="NODB_dom"/>
</dbReference>
<dbReference type="RefSeq" id="WP_062127900.1">
    <property type="nucleotide sequence ID" value="NZ_BAZW01000056.1"/>
</dbReference>
<dbReference type="STRING" id="1236989.JCM15548_14045"/>
<dbReference type="Pfam" id="PF11959">
    <property type="entry name" value="DUF3473"/>
    <property type="match status" value="1"/>
</dbReference>
<dbReference type="PANTHER" id="PTHR47561">
    <property type="entry name" value="POLYSACCHARIDE DEACETYLASE FAMILY PROTEIN (AFU_ORTHOLOGUE AFUA_6G05030)"/>
    <property type="match status" value="1"/>
</dbReference>
<keyword evidence="3" id="KW-1185">Reference proteome</keyword>
<dbReference type="InterPro" id="IPR045235">
    <property type="entry name" value="PuuE_HpPgdA-like"/>
</dbReference>
<protein>
    <submittedName>
        <fullName evidence="2">Polysaccharide deacetylase</fullName>
    </submittedName>
</protein>
<sequence>MNILTFDIEEWYVYELYPKGGKAYYTPILNGCLTRLLDFLDERNTRATFFCLGIMAISHPQIVKQIAERGHEIGCHSNKHILLNQLSPEQFREDTFQAIDRLQNLLGEKIEMYRAPAFSIKATTRWALEILVENGVKYDCSVFPGRLQPGGVALQERNYPSLITTPSGIIYEFPLSYSTVWSKQLVYSGGGFFRFFPYALIRSLTQKSEYNMTYFHIRDFDSQQKRVCSFRYFQSYYGINGAYEKFCRYVKDFDFVPLGVAVKMINWERLLLTV</sequence>
<gene>
    <name evidence="2" type="ORF">JCM15548_14045</name>
</gene>